<reference evidence="1" key="1">
    <citation type="submission" date="2019-11" db="UniProtKB">
        <authorList>
            <consortium name="WormBaseParasite"/>
        </authorList>
    </citation>
    <scope>IDENTIFICATION</scope>
</reference>
<sequence length="110" mass="11710">MQQAKKRFSLLLHDLTSQLTNLDAALDDASQTRGAGSEADGLSNIDVIGHWEIGVPVDEYRDTAQTLNPVLAASSTLLPFSRPARQLREAAGPLIPLNLSSPPPPPALAM</sequence>
<organism evidence="1">
    <name type="scientific">Mesocestoides corti</name>
    <name type="common">Flatworm</name>
    <dbReference type="NCBI Taxonomy" id="53468"/>
    <lineage>
        <taxon>Eukaryota</taxon>
        <taxon>Metazoa</taxon>
        <taxon>Spiralia</taxon>
        <taxon>Lophotrochozoa</taxon>
        <taxon>Platyhelminthes</taxon>
        <taxon>Cestoda</taxon>
        <taxon>Eucestoda</taxon>
        <taxon>Cyclophyllidea</taxon>
        <taxon>Mesocestoididae</taxon>
        <taxon>Mesocestoides</taxon>
    </lineage>
</organism>
<name>A0A5K3FZW2_MESCO</name>
<dbReference type="WBParaSite" id="MCU_013321-RA">
    <property type="protein sequence ID" value="MCU_013321-RA"/>
    <property type="gene ID" value="MCU_013321"/>
</dbReference>
<protein>
    <submittedName>
        <fullName evidence="1">Mediator of RNA polymerase II transcription subunit 4</fullName>
    </submittedName>
</protein>
<evidence type="ECO:0000313" key="1">
    <source>
        <dbReference type="WBParaSite" id="MCU_013321-RA"/>
    </source>
</evidence>
<proteinExistence type="predicted"/>
<dbReference type="AlphaFoldDB" id="A0A5K3FZW2"/>
<accession>A0A5K3FZW2</accession>